<comment type="caution">
    <text evidence="2">The sequence shown here is derived from an EMBL/GenBank/DDBJ whole genome shotgun (WGS) entry which is preliminary data.</text>
</comment>
<dbReference type="EMBL" id="JAQQWE010000002">
    <property type="protein sequence ID" value="KAK7961664.1"/>
    <property type="molecule type" value="Genomic_DNA"/>
</dbReference>
<feature type="region of interest" description="Disordered" evidence="1">
    <location>
        <begin position="67"/>
        <end position="90"/>
    </location>
</feature>
<evidence type="ECO:0000313" key="3">
    <source>
        <dbReference type="Proteomes" id="UP001391051"/>
    </source>
</evidence>
<reference evidence="2 3" key="1">
    <citation type="submission" date="2023-01" db="EMBL/GenBank/DDBJ databases">
        <title>Analysis of 21 Apiospora genomes using comparative genomics revels a genus with tremendous synthesis potential of carbohydrate active enzymes and secondary metabolites.</title>
        <authorList>
            <person name="Sorensen T."/>
        </authorList>
    </citation>
    <scope>NUCLEOTIDE SEQUENCE [LARGE SCALE GENOMIC DNA]</scope>
    <source>
        <strain evidence="2 3">CBS 24483</strain>
    </source>
</reference>
<protein>
    <submittedName>
        <fullName evidence="2">Uncharacterized protein</fullName>
    </submittedName>
</protein>
<sequence length="120" mass="13926">MPQKQFSKPTQVKPLSCWLQTSNQWLQEAPEGHLHSRFRKFFQVQGKSIPYLTPLLTPHWQWLTSSNIQSKKSTTKKPSGHKPRKDGDVPVNLWDVGAWCDDMPEPEQYEKPCKEANPNL</sequence>
<dbReference type="GeneID" id="92071773"/>
<evidence type="ECO:0000313" key="2">
    <source>
        <dbReference type="EMBL" id="KAK7961664.1"/>
    </source>
</evidence>
<feature type="compositionally biased region" description="Basic residues" evidence="1">
    <location>
        <begin position="73"/>
        <end position="84"/>
    </location>
</feature>
<dbReference type="Proteomes" id="UP001391051">
    <property type="component" value="Unassembled WGS sequence"/>
</dbReference>
<proteinExistence type="predicted"/>
<keyword evidence="3" id="KW-1185">Reference proteome</keyword>
<organism evidence="2 3">
    <name type="scientific">Apiospora aurea</name>
    <dbReference type="NCBI Taxonomy" id="335848"/>
    <lineage>
        <taxon>Eukaryota</taxon>
        <taxon>Fungi</taxon>
        <taxon>Dikarya</taxon>
        <taxon>Ascomycota</taxon>
        <taxon>Pezizomycotina</taxon>
        <taxon>Sordariomycetes</taxon>
        <taxon>Xylariomycetidae</taxon>
        <taxon>Amphisphaeriales</taxon>
        <taxon>Apiosporaceae</taxon>
        <taxon>Apiospora</taxon>
    </lineage>
</organism>
<name>A0ABR1QPG6_9PEZI</name>
<gene>
    <name evidence="2" type="ORF">PG986_002489</name>
</gene>
<evidence type="ECO:0000256" key="1">
    <source>
        <dbReference type="SAM" id="MobiDB-lite"/>
    </source>
</evidence>
<accession>A0ABR1QPG6</accession>
<dbReference type="RefSeq" id="XP_066703775.1">
    <property type="nucleotide sequence ID" value="XM_066838711.1"/>
</dbReference>